<evidence type="ECO:0000256" key="1">
    <source>
        <dbReference type="SAM" id="MobiDB-lite"/>
    </source>
</evidence>
<dbReference type="KEGG" id="ssck:SPSK_05448"/>
<dbReference type="VEuPathDB" id="FungiDB:SPSK_05448"/>
<organism evidence="2 3">
    <name type="scientific">Sporothrix schenckii 1099-18</name>
    <dbReference type="NCBI Taxonomy" id="1397361"/>
    <lineage>
        <taxon>Eukaryota</taxon>
        <taxon>Fungi</taxon>
        <taxon>Dikarya</taxon>
        <taxon>Ascomycota</taxon>
        <taxon>Pezizomycotina</taxon>
        <taxon>Sordariomycetes</taxon>
        <taxon>Sordariomycetidae</taxon>
        <taxon>Ophiostomatales</taxon>
        <taxon>Ophiostomataceae</taxon>
        <taxon>Sporothrix</taxon>
    </lineage>
</organism>
<feature type="region of interest" description="Disordered" evidence="1">
    <location>
        <begin position="178"/>
        <end position="210"/>
    </location>
</feature>
<dbReference type="AlphaFoldDB" id="A0A0F2LRS3"/>
<evidence type="ECO:0000313" key="2">
    <source>
        <dbReference type="EMBL" id="KJR80212.1"/>
    </source>
</evidence>
<dbReference type="EMBL" id="AXCR01000012">
    <property type="protein sequence ID" value="KJR80212.1"/>
    <property type="molecule type" value="Genomic_DNA"/>
</dbReference>
<reference evidence="2 3" key="2">
    <citation type="journal article" date="2015" name="Eukaryot. Cell">
        <title>Asexual propagation of a virulent clone complex in a human and feline outbreak of sporotrichosis.</title>
        <authorList>
            <person name="Teixeira Mde M."/>
            <person name="Rodrigues A.M."/>
            <person name="Tsui C.K."/>
            <person name="de Almeida L.G."/>
            <person name="Van Diepeningen A.D."/>
            <person name="van den Ende B.G."/>
            <person name="Fernandes G.F."/>
            <person name="Kano R."/>
            <person name="Hamelin R.C."/>
            <person name="Lopes-Bezerra L.M."/>
            <person name="Vasconcelos A.T."/>
            <person name="de Hoog S."/>
            <person name="de Camargo Z.P."/>
            <person name="Felipe M.S."/>
        </authorList>
    </citation>
    <scope>NUCLEOTIDE SEQUENCE [LARGE SCALE GENOMIC DNA]</scope>
    <source>
        <strain evidence="2 3">1099-18</strain>
    </source>
</reference>
<dbReference type="RefSeq" id="XP_016582888.1">
    <property type="nucleotide sequence ID" value="XM_016732194.1"/>
</dbReference>
<dbReference type="Proteomes" id="UP000033710">
    <property type="component" value="Unassembled WGS sequence"/>
</dbReference>
<protein>
    <submittedName>
        <fullName evidence="2">Uncharacterized protein</fullName>
    </submittedName>
</protein>
<feature type="compositionally biased region" description="Low complexity" evidence="1">
    <location>
        <begin position="187"/>
        <end position="197"/>
    </location>
</feature>
<gene>
    <name evidence="2" type="ORF">SPSK_05448</name>
</gene>
<evidence type="ECO:0000313" key="3">
    <source>
        <dbReference type="Proteomes" id="UP000033710"/>
    </source>
</evidence>
<dbReference type="GeneID" id="27667471"/>
<accession>A0A0F2LRS3</accession>
<comment type="caution">
    <text evidence="2">The sequence shown here is derived from an EMBL/GenBank/DDBJ whole genome shotgun (WGS) entry which is preliminary data.</text>
</comment>
<feature type="compositionally biased region" description="Low complexity" evidence="1">
    <location>
        <begin position="61"/>
        <end position="80"/>
    </location>
</feature>
<sequence>MPENSSRHRNGGSQKSIKPCRPSGRSKSDLLLSGPISKFKMGAEQSIPSASSPSSRRHSGSSHSSHSAHSAQSAHSAHSPPAAPSLTRSDAVRHHTPPAPACGSHREYLMLREQLLQMAYNEPINADSDIFGDNHGYAARFSSPVSVCPCNHYSNSKSYIPISACTCDYSTGGPSPFPPRLSRTRALRSSASPSARPGSRRDMMLRDANPISDPPVYLPDDFYSEATPSSPSVAPPSPTFLPPFMVSFDDIVDMGYPVPIDPSPALQYLVKPKTPNSRPVKSRFREEF</sequence>
<dbReference type="OrthoDB" id="10402951at2759"/>
<name>A0A0F2LRS3_SPOSC</name>
<feature type="region of interest" description="Disordered" evidence="1">
    <location>
        <begin position="1"/>
        <end position="105"/>
    </location>
</feature>
<reference evidence="2 3" key="1">
    <citation type="journal article" date="2014" name="BMC Genomics">
        <title>Comparative genomics of the major fungal agents of human and animal Sporotrichosis: Sporothrix schenckii and Sporothrix brasiliensis.</title>
        <authorList>
            <person name="Teixeira M.M."/>
            <person name="de Almeida L.G."/>
            <person name="Kubitschek-Barreira P."/>
            <person name="Alves F.L."/>
            <person name="Kioshima E.S."/>
            <person name="Abadio A.K."/>
            <person name="Fernandes L."/>
            <person name="Derengowski L.S."/>
            <person name="Ferreira K.S."/>
            <person name="Souza R.C."/>
            <person name="Ruiz J.C."/>
            <person name="de Andrade N.C."/>
            <person name="Paes H.C."/>
            <person name="Nicola A.M."/>
            <person name="Albuquerque P."/>
            <person name="Gerber A.L."/>
            <person name="Martins V.P."/>
            <person name="Peconick L.D."/>
            <person name="Neto A.V."/>
            <person name="Chaucanez C.B."/>
            <person name="Silva P.A."/>
            <person name="Cunha O.L."/>
            <person name="de Oliveira F.F."/>
            <person name="dos Santos T.C."/>
            <person name="Barros A.L."/>
            <person name="Soares M.A."/>
            <person name="de Oliveira L.M."/>
            <person name="Marini M.M."/>
            <person name="Villalobos-Duno H."/>
            <person name="Cunha M.M."/>
            <person name="de Hoog S."/>
            <person name="da Silveira J.F."/>
            <person name="Henrissat B."/>
            <person name="Nino-Vega G.A."/>
            <person name="Cisalpino P.S."/>
            <person name="Mora-Montes H.M."/>
            <person name="Almeida S.R."/>
            <person name="Stajich J.E."/>
            <person name="Lopes-Bezerra L.M."/>
            <person name="Vasconcelos A.T."/>
            <person name="Felipe M.S."/>
        </authorList>
    </citation>
    <scope>NUCLEOTIDE SEQUENCE [LARGE SCALE GENOMIC DNA]</scope>
    <source>
        <strain evidence="2 3">1099-18</strain>
    </source>
</reference>
<proteinExistence type="predicted"/>